<evidence type="ECO:0000313" key="2">
    <source>
        <dbReference type="Proteomes" id="UP000006327"/>
    </source>
</evidence>
<dbReference type="EMBL" id="BAEO01000062">
    <property type="protein sequence ID" value="GAC21385.1"/>
    <property type="molecule type" value="Genomic_DNA"/>
</dbReference>
<proteinExistence type="predicted"/>
<name>K6ZDA2_9ALTE</name>
<dbReference type="Proteomes" id="UP000006327">
    <property type="component" value="Unassembled WGS sequence"/>
</dbReference>
<comment type="caution">
    <text evidence="1">The sequence shown here is derived from an EMBL/GenBank/DDBJ whole genome shotgun (WGS) entry which is preliminary data.</text>
</comment>
<keyword evidence="2" id="KW-1185">Reference proteome</keyword>
<organism evidence="1 2">
    <name type="scientific">Paraglaciecola arctica BSs20135</name>
    <dbReference type="NCBI Taxonomy" id="493475"/>
    <lineage>
        <taxon>Bacteria</taxon>
        <taxon>Pseudomonadati</taxon>
        <taxon>Pseudomonadota</taxon>
        <taxon>Gammaproteobacteria</taxon>
        <taxon>Alteromonadales</taxon>
        <taxon>Alteromonadaceae</taxon>
        <taxon>Paraglaciecola</taxon>
    </lineage>
</organism>
<reference evidence="1 2" key="1">
    <citation type="journal article" date="2017" name="Antonie Van Leeuwenhoek">
        <title>Rhizobium rhizosphaerae sp. nov., a novel species isolated from rice rhizosphere.</title>
        <authorList>
            <person name="Zhao J.J."/>
            <person name="Zhang J."/>
            <person name="Zhang R.J."/>
            <person name="Zhang C.W."/>
            <person name="Yin H.Q."/>
            <person name="Zhang X.X."/>
        </authorList>
    </citation>
    <scope>NUCLEOTIDE SEQUENCE [LARGE SCALE GENOMIC DNA]</scope>
    <source>
        <strain evidence="1 2">BSs20135</strain>
    </source>
</reference>
<accession>K6ZDA2</accession>
<protein>
    <submittedName>
        <fullName evidence="1">Uncharacterized protein</fullName>
    </submittedName>
</protein>
<sequence>MVIKQGQMHHFTANQEAKFVVADMQVLPENILNTKNLVLLLPAPHELSELYRNSS</sequence>
<gene>
    <name evidence="1" type="ORF">GARC_4443</name>
</gene>
<evidence type="ECO:0000313" key="1">
    <source>
        <dbReference type="EMBL" id="GAC21385.1"/>
    </source>
</evidence>
<dbReference type="AlphaFoldDB" id="K6ZDA2"/>